<keyword evidence="3" id="KW-1185">Reference proteome</keyword>
<feature type="domain" description="HTH cro/C1-type" evidence="1">
    <location>
        <begin position="10"/>
        <end position="64"/>
    </location>
</feature>
<dbReference type="InterPro" id="IPR001387">
    <property type="entry name" value="Cro/C1-type_HTH"/>
</dbReference>
<dbReference type="SUPFAM" id="SSF47413">
    <property type="entry name" value="lambda repressor-like DNA-binding domains"/>
    <property type="match status" value="1"/>
</dbReference>
<dbReference type="PROSITE" id="PS50943">
    <property type="entry name" value="HTH_CROC1"/>
    <property type="match status" value="1"/>
</dbReference>
<evidence type="ECO:0000313" key="2">
    <source>
        <dbReference type="EMBL" id="MBP2057930.1"/>
    </source>
</evidence>
<dbReference type="CDD" id="cd00093">
    <property type="entry name" value="HTH_XRE"/>
    <property type="match status" value="1"/>
</dbReference>
<organism evidence="2 3">
    <name type="scientific">Lactobacillus colini</name>
    <dbReference type="NCBI Taxonomy" id="1819254"/>
    <lineage>
        <taxon>Bacteria</taxon>
        <taxon>Bacillati</taxon>
        <taxon>Bacillota</taxon>
        <taxon>Bacilli</taxon>
        <taxon>Lactobacillales</taxon>
        <taxon>Lactobacillaceae</taxon>
        <taxon>Lactobacillus</taxon>
    </lineage>
</organism>
<dbReference type="EMBL" id="JAGGLU010000005">
    <property type="protein sequence ID" value="MBP2057930.1"/>
    <property type="molecule type" value="Genomic_DNA"/>
</dbReference>
<evidence type="ECO:0000313" key="3">
    <source>
        <dbReference type="Proteomes" id="UP001519292"/>
    </source>
</evidence>
<comment type="caution">
    <text evidence="2">The sequence shown here is derived from an EMBL/GenBank/DDBJ whole genome shotgun (WGS) entry which is preliminary data.</text>
</comment>
<dbReference type="InterPro" id="IPR010982">
    <property type="entry name" value="Lambda_DNA-bd_dom_sf"/>
</dbReference>
<dbReference type="Gene3D" id="1.10.260.40">
    <property type="entry name" value="lambda repressor-like DNA-binding domains"/>
    <property type="match status" value="1"/>
</dbReference>
<dbReference type="RefSeq" id="WP_209686672.1">
    <property type="nucleotide sequence ID" value="NZ_JAGGLU010000005.1"/>
</dbReference>
<protein>
    <submittedName>
        <fullName evidence="2">Transcriptional regulator with XRE-family HTH domain</fullName>
    </submittedName>
</protein>
<accession>A0ABS4ME17</accession>
<dbReference type="Proteomes" id="UP001519292">
    <property type="component" value="Unassembled WGS sequence"/>
</dbReference>
<dbReference type="Pfam" id="PF13560">
    <property type="entry name" value="HTH_31"/>
    <property type="match status" value="1"/>
</dbReference>
<sequence>MAVTALGKFLRKLRIDREERLYDMAKKVGVSSAFLSGVENGHKKVPASLVNDIASIYNLDAIQIQELNDAVELSKGSLDLTGFSPEKQETMLKLARKFDDLTDKDKSIITTILMKGDDKNS</sequence>
<proteinExistence type="predicted"/>
<name>A0ABS4ME17_9LACO</name>
<evidence type="ECO:0000259" key="1">
    <source>
        <dbReference type="PROSITE" id="PS50943"/>
    </source>
</evidence>
<reference evidence="2 3" key="1">
    <citation type="submission" date="2021-03" db="EMBL/GenBank/DDBJ databases">
        <title>Genomic Encyclopedia of Type Strains, Phase IV (KMG-IV): sequencing the most valuable type-strain genomes for metagenomic binning, comparative biology and taxonomic classification.</title>
        <authorList>
            <person name="Goeker M."/>
        </authorList>
    </citation>
    <scope>NUCLEOTIDE SEQUENCE [LARGE SCALE GENOMIC DNA]</scope>
    <source>
        <strain evidence="2 3">DSM 101872</strain>
    </source>
</reference>
<gene>
    <name evidence="2" type="ORF">J2Z60_001105</name>
</gene>
<dbReference type="SMART" id="SM00530">
    <property type="entry name" value="HTH_XRE"/>
    <property type="match status" value="1"/>
</dbReference>